<dbReference type="Proteomes" id="UP000586042">
    <property type="component" value="Unassembled WGS sequence"/>
</dbReference>
<accession>A0A7Y6IB80</accession>
<sequence length="270" mass="29149">MTVESVVLTGAAGNVGSVLREPLRERLRRLVSVDRVPLTAEGPNEEVRQTELGGVEDVMGVVEGADAIVHLAGVPDEAPLADLLEANVVGAHHVLEAARRTGVRRVVLASSNRLTGCYPSTETVSPETPPRPDGLYGVSKVALEALGRLYADKFGLEVVCLRIGSLEPVPSEPRHLATWLSPYDCAGFVWAALTRPGVTFTAAYAVSANTRRFWDLDDRLGYRPRDDAEDYADRIPGVAEYFAGEPLQGGEYATADYTLRHGLGESPSRR</sequence>
<dbReference type="Pfam" id="PF01370">
    <property type="entry name" value="Epimerase"/>
    <property type="match status" value="1"/>
</dbReference>
<dbReference type="PANTHER" id="PTHR43103">
    <property type="entry name" value="NUCLEOSIDE-DIPHOSPHATE-SUGAR EPIMERASE"/>
    <property type="match status" value="1"/>
</dbReference>
<reference evidence="5 6" key="1">
    <citation type="submission" date="2020-06" db="EMBL/GenBank/DDBJ databases">
        <title>Nonomuraea sp. SMC257, a novel actinomycete isolated from soil.</title>
        <authorList>
            <person name="Chanama M."/>
        </authorList>
    </citation>
    <scope>NUCLEOTIDE SEQUENCE [LARGE SCALE GENOMIC DNA]</scope>
    <source>
        <strain evidence="5 6">SMC257</strain>
    </source>
</reference>
<dbReference type="Gene3D" id="3.40.50.720">
    <property type="entry name" value="NAD(P)-binding Rossmann-like Domain"/>
    <property type="match status" value="1"/>
</dbReference>
<evidence type="ECO:0000256" key="1">
    <source>
        <dbReference type="ARBA" id="ARBA00007637"/>
    </source>
</evidence>
<comment type="similarity">
    <text evidence="1">Belongs to the NAD(P)-dependent epimerase/dehydratase family.</text>
</comment>
<organism evidence="5 6">
    <name type="scientific">Nonomuraea montanisoli</name>
    <dbReference type="NCBI Taxonomy" id="2741721"/>
    <lineage>
        <taxon>Bacteria</taxon>
        <taxon>Bacillati</taxon>
        <taxon>Actinomycetota</taxon>
        <taxon>Actinomycetes</taxon>
        <taxon>Streptosporangiales</taxon>
        <taxon>Streptosporangiaceae</taxon>
        <taxon>Nonomuraea</taxon>
    </lineage>
</organism>
<gene>
    <name evidence="5" type="ORF">HTZ77_26910</name>
</gene>
<evidence type="ECO:0000259" key="4">
    <source>
        <dbReference type="Pfam" id="PF01370"/>
    </source>
</evidence>
<dbReference type="EMBL" id="JABWGN010000010">
    <property type="protein sequence ID" value="NUW35032.1"/>
    <property type="molecule type" value="Genomic_DNA"/>
</dbReference>
<dbReference type="AlphaFoldDB" id="A0A7Y6IB80"/>
<feature type="domain" description="NAD-dependent epimerase/dehydratase" evidence="4">
    <location>
        <begin position="6"/>
        <end position="167"/>
    </location>
</feature>
<dbReference type="InterPro" id="IPR001509">
    <property type="entry name" value="Epimerase_deHydtase"/>
</dbReference>
<evidence type="ECO:0000256" key="3">
    <source>
        <dbReference type="ARBA" id="ARBA00023027"/>
    </source>
</evidence>
<evidence type="ECO:0000256" key="2">
    <source>
        <dbReference type="ARBA" id="ARBA00023002"/>
    </source>
</evidence>
<keyword evidence="6" id="KW-1185">Reference proteome</keyword>
<proteinExistence type="inferred from homology"/>
<keyword evidence="3" id="KW-0520">NAD</keyword>
<evidence type="ECO:0000313" key="6">
    <source>
        <dbReference type="Proteomes" id="UP000586042"/>
    </source>
</evidence>
<comment type="caution">
    <text evidence="5">The sequence shown here is derived from an EMBL/GenBank/DDBJ whole genome shotgun (WGS) entry which is preliminary data.</text>
</comment>
<dbReference type="GO" id="GO:0016491">
    <property type="term" value="F:oxidoreductase activity"/>
    <property type="evidence" value="ECO:0007669"/>
    <property type="project" value="UniProtKB-KW"/>
</dbReference>
<dbReference type="PANTHER" id="PTHR43103:SF5">
    <property type="entry name" value="4-EPIMERASE, PUTATIVE (AFU_ORTHOLOGUE AFUA_7G00360)-RELATED"/>
    <property type="match status" value="1"/>
</dbReference>
<dbReference type="InterPro" id="IPR036291">
    <property type="entry name" value="NAD(P)-bd_dom_sf"/>
</dbReference>
<dbReference type="RefSeq" id="WP_175592458.1">
    <property type="nucleotide sequence ID" value="NZ_JABWGN010000010.1"/>
</dbReference>
<evidence type="ECO:0000313" key="5">
    <source>
        <dbReference type="EMBL" id="NUW35032.1"/>
    </source>
</evidence>
<keyword evidence="2" id="KW-0560">Oxidoreductase</keyword>
<name>A0A7Y6IB80_9ACTN</name>
<protein>
    <submittedName>
        <fullName evidence="5">NAD(P)-dependent oxidoreductase</fullName>
    </submittedName>
</protein>
<dbReference type="CDD" id="cd08946">
    <property type="entry name" value="SDR_e"/>
    <property type="match status" value="1"/>
</dbReference>
<dbReference type="SUPFAM" id="SSF51735">
    <property type="entry name" value="NAD(P)-binding Rossmann-fold domains"/>
    <property type="match status" value="1"/>
</dbReference>